<sequence>MEVDVDHDAEAGATGDVEVTGRNGVVLVKDSQPDALVSPSSQEKKKKKKMKKSAARIVEDSDVAIPSSIPNNTAEQDHAPEQSSSPIQIRPSEDLRADDYDVPISEDEDEEEAPPKPTGKLSRPSFFTPRKPGNNVLGIRPNGSLETSGPMSASKALDAAREQRQVGSATSSKSAQLPRKPSPPVASKLMGNMRPFLTQNNLVPQRGESSRSAQSKSLTPRATSASRRAKSVATKTVPAAGGNKWDDHEEETLLKALRNSMTLKYIENSNLLPGRSYESIKGKARLFKSNGRINDAPKSSPPASSLNVMRPPPKRSGLRNSDSAAISVSASPRNATDKVTRLGQRPSSKSATYITADDDASEVSDPEVPLVRSNPPSDLSRAPRSSSISSTSKRPIAPAFRAPSSRRGSSGGDSISIDDRRSSIRDSDSVISGRFLSPKASGEEGSEEQEESKTSTSASIDENTGNKESSYHVDEDDNDTTDDEPTIEVERLKNSTPGTGKITRAAKVAEKTKTRAGERNVAETDESDADEETDTREAASSSGEERESEEDKEETQAVEAEETTDEAEEEVIEKQSVEAEETTDDEEEEDESEATSVEEKETTDDEEDDEEEAEAALAPVPLVPRERSEVSSDEPERSPAQLKVHPKKKNLPSSLPTAKKTESSPAQSVHPPAWQAVNKIASQPSDQDMLDADDEIPSSPPILDTEPVASAKKEEPPKPKPAPPATYKSRFPSFRHALNPSQSQGRSTLSSPLPGQAKRSPTATKPPTPKNPKTSALTSPTTKPLSSATKKPPTKKPPRASPSSDASSTSSEDDDDDDDDDDGPDMDAVNSMRTPREKGQGRLHQLANVVKRADKEKSERLSFGRW</sequence>
<reference evidence="2 4" key="1">
    <citation type="submission" date="2020-01" db="EMBL/GenBank/DDBJ databases">
        <authorList>
            <consortium name="DOE Joint Genome Institute"/>
            <person name="Haridas S."/>
            <person name="Albert R."/>
            <person name="Binder M."/>
            <person name="Bloem J."/>
            <person name="Labutti K."/>
            <person name="Salamov A."/>
            <person name="Andreopoulos B."/>
            <person name="Baker S.E."/>
            <person name="Barry K."/>
            <person name="Bills G."/>
            <person name="Bluhm B.H."/>
            <person name="Cannon C."/>
            <person name="Castanera R."/>
            <person name="Culley D.E."/>
            <person name="Daum C."/>
            <person name="Ezra D."/>
            <person name="Gonzalez J.B."/>
            <person name="Henrissat B."/>
            <person name="Kuo A."/>
            <person name="Liang C."/>
            <person name="Lipzen A."/>
            <person name="Lutzoni F."/>
            <person name="Magnuson J."/>
            <person name="Mondo S."/>
            <person name="Nolan M."/>
            <person name="Ohm R."/>
            <person name="Pangilinan J."/>
            <person name="Park H.-J."/>
            <person name="Ramirez L."/>
            <person name="Alfaro M."/>
            <person name="Sun H."/>
            <person name="Tritt A."/>
            <person name="Yoshinaga Y."/>
            <person name="Zwiers L.-H."/>
            <person name="Turgeon B.G."/>
            <person name="Goodwin S.B."/>
            <person name="Spatafora J.W."/>
            <person name="Crous P.W."/>
            <person name="Grigoriev I.V."/>
        </authorList>
    </citation>
    <scope>NUCLEOTIDE SEQUENCE</scope>
    <source>
        <strain evidence="2 4">CBS 781.70</strain>
    </source>
</reference>
<feature type="compositionally biased region" description="Basic residues" evidence="1">
    <location>
        <begin position="44"/>
        <end position="54"/>
    </location>
</feature>
<protein>
    <submittedName>
        <fullName evidence="2 4">Uncharacterized protein</fullName>
    </submittedName>
</protein>
<reference evidence="4" key="2">
    <citation type="submission" date="2020-04" db="EMBL/GenBank/DDBJ databases">
        <authorList>
            <consortium name="NCBI Genome Project"/>
        </authorList>
    </citation>
    <scope>NUCLEOTIDE SEQUENCE</scope>
    <source>
        <strain evidence="4">CBS 781.70</strain>
    </source>
</reference>
<feature type="compositionally biased region" description="Basic and acidic residues" evidence="1">
    <location>
        <begin position="507"/>
        <end position="522"/>
    </location>
</feature>
<feature type="compositionally biased region" description="Acidic residues" evidence="1">
    <location>
        <begin position="474"/>
        <end position="487"/>
    </location>
</feature>
<feature type="region of interest" description="Disordered" evidence="1">
    <location>
        <begin position="287"/>
        <end position="866"/>
    </location>
</feature>
<evidence type="ECO:0000313" key="3">
    <source>
        <dbReference type="Proteomes" id="UP000504638"/>
    </source>
</evidence>
<feature type="compositionally biased region" description="Low complexity" evidence="1">
    <location>
        <begin position="801"/>
        <end position="810"/>
    </location>
</feature>
<dbReference type="Proteomes" id="UP000504638">
    <property type="component" value="Unplaced"/>
</dbReference>
<dbReference type="RefSeq" id="XP_033537135.1">
    <property type="nucleotide sequence ID" value="XM_033674227.1"/>
</dbReference>
<feature type="compositionally biased region" description="Polar residues" evidence="1">
    <location>
        <begin position="165"/>
        <end position="175"/>
    </location>
</feature>
<feature type="compositionally biased region" description="Acidic residues" evidence="1">
    <location>
        <begin position="601"/>
        <end position="614"/>
    </location>
</feature>
<organism evidence="2">
    <name type="scientific">Eremomyces bilateralis CBS 781.70</name>
    <dbReference type="NCBI Taxonomy" id="1392243"/>
    <lineage>
        <taxon>Eukaryota</taxon>
        <taxon>Fungi</taxon>
        <taxon>Dikarya</taxon>
        <taxon>Ascomycota</taxon>
        <taxon>Pezizomycotina</taxon>
        <taxon>Dothideomycetes</taxon>
        <taxon>Dothideomycetes incertae sedis</taxon>
        <taxon>Eremomycetales</taxon>
        <taxon>Eremomycetaceae</taxon>
        <taxon>Eremomyces</taxon>
    </lineage>
</organism>
<feature type="compositionally biased region" description="Polar residues" evidence="1">
    <location>
        <begin position="739"/>
        <end position="753"/>
    </location>
</feature>
<keyword evidence="3" id="KW-1185">Reference proteome</keyword>
<accession>A0A6G1GBV6</accession>
<dbReference type="GeneID" id="54414797"/>
<feature type="compositionally biased region" description="Basic and acidic residues" evidence="1">
    <location>
        <begin position="1"/>
        <end position="10"/>
    </location>
</feature>
<proteinExistence type="predicted"/>
<feature type="region of interest" description="Disordered" evidence="1">
    <location>
        <begin position="1"/>
        <end position="248"/>
    </location>
</feature>
<dbReference type="EMBL" id="ML975151">
    <property type="protein sequence ID" value="KAF1815504.1"/>
    <property type="molecule type" value="Genomic_DNA"/>
</dbReference>
<feature type="compositionally biased region" description="Acidic residues" evidence="1">
    <location>
        <begin position="811"/>
        <end position="825"/>
    </location>
</feature>
<dbReference type="AlphaFoldDB" id="A0A6G1GBV6"/>
<feature type="compositionally biased region" description="Acidic residues" evidence="1">
    <location>
        <begin position="356"/>
        <end position="365"/>
    </location>
</feature>
<feature type="compositionally biased region" description="Acidic residues" evidence="1">
    <location>
        <begin position="100"/>
        <end position="112"/>
    </location>
</feature>
<feature type="compositionally biased region" description="Acidic residues" evidence="1">
    <location>
        <begin position="578"/>
        <end position="593"/>
    </location>
</feature>
<feature type="compositionally biased region" description="Acidic residues" evidence="1">
    <location>
        <begin position="523"/>
        <end position="534"/>
    </location>
</feature>
<name>A0A6G1GBV6_9PEZI</name>
<gene>
    <name evidence="2 4" type="ORF">P152DRAFT_187223</name>
</gene>
<feature type="compositionally biased region" description="Polar residues" evidence="1">
    <location>
        <begin position="318"/>
        <end position="334"/>
    </location>
</feature>
<feature type="compositionally biased region" description="Low complexity" evidence="1">
    <location>
        <begin position="375"/>
        <end position="395"/>
    </location>
</feature>
<feature type="compositionally biased region" description="Basic and acidic residues" evidence="1">
    <location>
        <begin position="417"/>
        <end position="428"/>
    </location>
</feature>
<reference evidence="4" key="3">
    <citation type="submission" date="2025-04" db="UniProtKB">
        <authorList>
            <consortium name="RefSeq"/>
        </authorList>
    </citation>
    <scope>IDENTIFICATION</scope>
    <source>
        <strain evidence="4">CBS 781.70</strain>
    </source>
</reference>
<feature type="compositionally biased region" description="Basic and acidic residues" evidence="1">
    <location>
        <begin position="851"/>
        <end position="866"/>
    </location>
</feature>
<feature type="compositionally biased region" description="Low complexity" evidence="1">
    <location>
        <begin position="771"/>
        <end position="791"/>
    </location>
</feature>
<evidence type="ECO:0000313" key="4">
    <source>
        <dbReference type="RefSeq" id="XP_033537135.1"/>
    </source>
</evidence>
<feature type="compositionally biased region" description="Basic and acidic residues" evidence="1">
    <location>
        <begin position="624"/>
        <end position="637"/>
    </location>
</feature>
<evidence type="ECO:0000313" key="2">
    <source>
        <dbReference type="EMBL" id="KAF1815504.1"/>
    </source>
</evidence>
<feature type="compositionally biased region" description="Acidic residues" evidence="1">
    <location>
        <begin position="559"/>
        <end position="571"/>
    </location>
</feature>
<feature type="compositionally biased region" description="Polar residues" evidence="1">
    <location>
        <begin position="210"/>
        <end position="226"/>
    </location>
</feature>
<evidence type="ECO:0000256" key="1">
    <source>
        <dbReference type="SAM" id="MobiDB-lite"/>
    </source>
</evidence>
<feature type="compositionally biased region" description="Low complexity" evidence="1">
    <location>
        <begin position="405"/>
        <end position="415"/>
    </location>
</feature>